<name>A0AAV1JKY3_9NEOP</name>
<accession>A0AAV1JKY3</accession>
<proteinExistence type="predicted"/>
<gene>
    <name evidence="1" type="ORF">LNINA_LOCUS8556</name>
</gene>
<reference evidence="1 2" key="1">
    <citation type="submission" date="2023-11" db="EMBL/GenBank/DDBJ databases">
        <authorList>
            <person name="Okamura Y."/>
        </authorList>
    </citation>
    <scope>NUCLEOTIDE SEQUENCE [LARGE SCALE GENOMIC DNA]</scope>
</reference>
<evidence type="ECO:0000313" key="1">
    <source>
        <dbReference type="EMBL" id="CAK1549243.1"/>
    </source>
</evidence>
<comment type="caution">
    <text evidence="1">The sequence shown here is derived from an EMBL/GenBank/DDBJ whole genome shotgun (WGS) entry which is preliminary data.</text>
</comment>
<dbReference type="Proteomes" id="UP001497472">
    <property type="component" value="Unassembled WGS sequence"/>
</dbReference>
<dbReference type="EMBL" id="CAVLEF010000011">
    <property type="protein sequence ID" value="CAK1549243.1"/>
    <property type="molecule type" value="Genomic_DNA"/>
</dbReference>
<organism evidence="1 2">
    <name type="scientific">Leptosia nina</name>
    <dbReference type="NCBI Taxonomy" id="320188"/>
    <lineage>
        <taxon>Eukaryota</taxon>
        <taxon>Metazoa</taxon>
        <taxon>Ecdysozoa</taxon>
        <taxon>Arthropoda</taxon>
        <taxon>Hexapoda</taxon>
        <taxon>Insecta</taxon>
        <taxon>Pterygota</taxon>
        <taxon>Neoptera</taxon>
        <taxon>Endopterygota</taxon>
        <taxon>Lepidoptera</taxon>
        <taxon>Glossata</taxon>
        <taxon>Ditrysia</taxon>
        <taxon>Papilionoidea</taxon>
        <taxon>Pieridae</taxon>
        <taxon>Pierinae</taxon>
        <taxon>Leptosia</taxon>
    </lineage>
</organism>
<keyword evidence="2" id="KW-1185">Reference proteome</keyword>
<evidence type="ECO:0000313" key="2">
    <source>
        <dbReference type="Proteomes" id="UP001497472"/>
    </source>
</evidence>
<protein>
    <submittedName>
        <fullName evidence="1">Uncharacterized protein</fullName>
    </submittedName>
</protein>
<dbReference type="AlphaFoldDB" id="A0AAV1JKY3"/>
<sequence length="69" mass="7717">MEELQKSLQDFGVATEAFQTSLGATRLPCGHHSSLNAEFISFRSSVITCLENLQPSWKAFQNAGERDER</sequence>